<proteinExistence type="predicted"/>
<dbReference type="PANTHER" id="PTHR34610:SF3">
    <property type="entry name" value="SSL7007 PROTEIN"/>
    <property type="match status" value="1"/>
</dbReference>
<evidence type="ECO:0000313" key="2">
    <source>
        <dbReference type="EMBL" id="SEU30762.1"/>
    </source>
</evidence>
<evidence type="ECO:0000313" key="3">
    <source>
        <dbReference type="Proteomes" id="UP000199181"/>
    </source>
</evidence>
<organism evidence="2 3">
    <name type="scientific">Stigmatella erecta</name>
    <dbReference type="NCBI Taxonomy" id="83460"/>
    <lineage>
        <taxon>Bacteria</taxon>
        <taxon>Pseudomonadati</taxon>
        <taxon>Myxococcota</taxon>
        <taxon>Myxococcia</taxon>
        <taxon>Myxococcales</taxon>
        <taxon>Cystobacterineae</taxon>
        <taxon>Archangiaceae</taxon>
        <taxon>Stigmatella</taxon>
    </lineage>
</organism>
<protein>
    <submittedName>
        <fullName evidence="2">Putative toxin-antitoxin system toxin component, PIN family</fullName>
    </submittedName>
</protein>
<dbReference type="InterPro" id="IPR002716">
    <property type="entry name" value="PIN_dom"/>
</dbReference>
<dbReference type="Proteomes" id="UP000199181">
    <property type="component" value="Unassembled WGS sequence"/>
</dbReference>
<dbReference type="InterPro" id="IPR029060">
    <property type="entry name" value="PIN-like_dom_sf"/>
</dbReference>
<evidence type="ECO:0000259" key="1">
    <source>
        <dbReference type="Pfam" id="PF13470"/>
    </source>
</evidence>
<sequence>MTERIAHMPPSPPTPQAPLSLILDTNVVLDMLLFNDPLTRGLSEALSVDKLIAWADRDTLTELERVLTFRDFPREGVNRDALLERYRRLVRLAPEATARPAGVPRCRDRSDQKFLELAARTGAHWLVSKDRQVLSLADRRGLPFEILSLRQASARLAALSG</sequence>
<dbReference type="SUPFAM" id="SSF88723">
    <property type="entry name" value="PIN domain-like"/>
    <property type="match status" value="1"/>
</dbReference>
<gene>
    <name evidence="2" type="ORF">SAMN05443639_115143</name>
</gene>
<accession>A0A1I0KWN1</accession>
<dbReference type="AlphaFoldDB" id="A0A1I0KWN1"/>
<name>A0A1I0KWN1_9BACT</name>
<dbReference type="Pfam" id="PF13470">
    <property type="entry name" value="PIN_3"/>
    <property type="match status" value="1"/>
</dbReference>
<dbReference type="NCBIfam" id="TIGR00305">
    <property type="entry name" value="putative toxin-antitoxin system toxin component, PIN family"/>
    <property type="match status" value="1"/>
</dbReference>
<dbReference type="InterPro" id="IPR002850">
    <property type="entry name" value="PIN_toxin-like"/>
</dbReference>
<dbReference type="RefSeq" id="WP_245767773.1">
    <property type="nucleotide sequence ID" value="NZ_FOIJ01000015.1"/>
</dbReference>
<keyword evidence="3" id="KW-1185">Reference proteome</keyword>
<dbReference type="EMBL" id="FOIJ01000015">
    <property type="protein sequence ID" value="SEU30762.1"/>
    <property type="molecule type" value="Genomic_DNA"/>
</dbReference>
<dbReference type="PANTHER" id="PTHR34610">
    <property type="entry name" value="SSL7007 PROTEIN"/>
    <property type="match status" value="1"/>
</dbReference>
<feature type="domain" description="PIN" evidence="1">
    <location>
        <begin position="21"/>
        <end position="131"/>
    </location>
</feature>
<reference evidence="3" key="1">
    <citation type="submission" date="2016-10" db="EMBL/GenBank/DDBJ databases">
        <authorList>
            <person name="Varghese N."/>
            <person name="Submissions S."/>
        </authorList>
    </citation>
    <scope>NUCLEOTIDE SEQUENCE [LARGE SCALE GENOMIC DNA]</scope>
    <source>
        <strain evidence="3">DSM 16858</strain>
    </source>
</reference>